<gene>
    <name evidence="1" type="ORF">JCM19241_4833</name>
</gene>
<dbReference type="GO" id="GO:0019171">
    <property type="term" value="F:(3R)-hydroxyacyl-[acyl-carrier-protein] dehydratase activity"/>
    <property type="evidence" value="ECO:0007669"/>
    <property type="project" value="UniProtKB-EC"/>
</dbReference>
<dbReference type="EC" id="4.2.1.59" evidence="1"/>
<proteinExistence type="predicted"/>
<dbReference type="Proteomes" id="UP000031666">
    <property type="component" value="Unassembled WGS sequence"/>
</dbReference>
<sequence length="39" mass="4579">MAVFTARIEHDQKPMASCQLNVYVPSEEKLEQMKIRTQQ</sequence>
<dbReference type="AlphaFoldDB" id="A0A0B8QSY3"/>
<protein>
    <submittedName>
        <fullName evidence="1">3-hydroxydecanoyl-(ACP) dehydratase</fullName>
        <ecNumber evidence="1">4.2.1.59</ecNumber>
    </submittedName>
</protein>
<dbReference type="EMBL" id="BBSC01000012">
    <property type="protein sequence ID" value="GAM78128.1"/>
    <property type="molecule type" value="Genomic_DNA"/>
</dbReference>
<keyword evidence="1" id="KW-0456">Lyase</keyword>
<reference evidence="1 2" key="2">
    <citation type="submission" date="2015-01" db="EMBL/GenBank/DDBJ databases">
        <authorList>
            <consortium name="NBRP consortium"/>
            <person name="Sawabe T."/>
            <person name="Meirelles P."/>
            <person name="Feng G."/>
            <person name="Sayaka M."/>
            <person name="Hattori M."/>
            <person name="Ohkuma M."/>
        </authorList>
    </citation>
    <scope>NUCLEOTIDE SEQUENCE [LARGE SCALE GENOMIC DNA]</scope>
    <source>
        <strain evidence="2">JCM 19241</strain>
    </source>
</reference>
<reference evidence="1 2" key="1">
    <citation type="submission" date="2015-01" db="EMBL/GenBank/DDBJ databases">
        <title>Vibrio sp. C94 JCM 19241 whole genome shotgun sequence.</title>
        <authorList>
            <person name="Sawabe T."/>
            <person name="Meirelles P."/>
            <person name="Feng G."/>
            <person name="Sayaka M."/>
            <person name="Hattori M."/>
            <person name="Ohkuma M."/>
        </authorList>
    </citation>
    <scope>NUCLEOTIDE SEQUENCE [LARGE SCALE GENOMIC DNA]</scope>
    <source>
        <strain evidence="2">JCM 19241</strain>
    </source>
</reference>
<evidence type="ECO:0000313" key="1">
    <source>
        <dbReference type="EMBL" id="GAM78128.1"/>
    </source>
</evidence>
<accession>A0A0B8QSY3</accession>
<comment type="caution">
    <text evidence="1">The sequence shown here is derived from an EMBL/GenBank/DDBJ whole genome shotgun (WGS) entry which is preliminary data.</text>
</comment>
<dbReference type="STRING" id="1481914.JCM19241_4833"/>
<organism evidence="1 2">
    <name type="scientific">Vibrio ishigakensis</name>
    <dbReference type="NCBI Taxonomy" id="1481914"/>
    <lineage>
        <taxon>Bacteria</taxon>
        <taxon>Pseudomonadati</taxon>
        <taxon>Pseudomonadota</taxon>
        <taxon>Gammaproteobacteria</taxon>
        <taxon>Vibrionales</taxon>
        <taxon>Vibrionaceae</taxon>
        <taxon>Vibrio</taxon>
    </lineage>
</organism>
<name>A0A0B8QSY3_9VIBR</name>
<evidence type="ECO:0000313" key="2">
    <source>
        <dbReference type="Proteomes" id="UP000031666"/>
    </source>
</evidence>